<comment type="subcellular location">
    <subcellularLocation>
        <location evidence="9">Mitochondrion outer membrane</location>
    </subcellularLocation>
</comment>
<keyword evidence="9" id="KW-0472">Membrane</keyword>
<keyword evidence="7 9" id="KW-0503">Monooxygenase</keyword>
<protein>
    <recommendedName>
        <fullName evidence="9">Kynurenine 3-monooxygenase</fullName>
        <ecNumber evidence="9">1.14.13.9</ecNumber>
    </recommendedName>
    <alternativeName>
        <fullName evidence="9">Biosynthesis of nicotinic acid protein 4</fullName>
    </alternativeName>
    <alternativeName>
        <fullName evidence="9">Kynurenine 3-hydroxylase</fullName>
    </alternativeName>
</protein>
<dbReference type="InterPro" id="IPR027545">
    <property type="entry name" value="Kynurenine_monooxygenase"/>
</dbReference>
<dbReference type="GO" id="GO:0019805">
    <property type="term" value="P:quinolinate biosynthetic process"/>
    <property type="evidence" value="ECO:0007669"/>
    <property type="project" value="UniProtKB-UniRule"/>
</dbReference>
<dbReference type="PRINTS" id="PR00420">
    <property type="entry name" value="RNGMNOXGNASE"/>
</dbReference>
<dbReference type="InterPro" id="IPR002938">
    <property type="entry name" value="FAD-bd"/>
</dbReference>
<evidence type="ECO:0000256" key="4">
    <source>
        <dbReference type="ARBA" id="ARBA00022827"/>
    </source>
</evidence>
<feature type="domain" description="FAD-binding" evidence="11">
    <location>
        <begin position="311"/>
        <end position="360"/>
    </location>
</feature>
<keyword evidence="13" id="KW-1185">Reference proteome</keyword>
<evidence type="ECO:0000256" key="7">
    <source>
        <dbReference type="ARBA" id="ARBA00023033"/>
    </source>
</evidence>
<keyword evidence="9" id="KW-1000">Mitochondrion outer membrane</keyword>
<dbReference type="InParanoid" id="A0A066W439"/>
<evidence type="ECO:0000256" key="6">
    <source>
        <dbReference type="ARBA" id="ARBA00023002"/>
    </source>
</evidence>
<reference evidence="12 13" key="1">
    <citation type="submission" date="2014-05" db="EMBL/GenBank/DDBJ databases">
        <title>Draft genome sequence of a rare smut relative, Tilletiaria anomala UBC 951.</title>
        <authorList>
            <consortium name="DOE Joint Genome Institute"/>
            <person name="Toome M."/>
            <person name="Kuo A."/>
            <person name="Henrissat B."/>
            <person name="Lipzen A."/>
            <person name="Tritt A."/>
            <person name="Yoshinaga Y."/>
            <person name="Zane M."/>
            <person name="Barry K."/>
            <person name="Grigoriev I.V."/>
            <person name="Spatafora J.W."/>
            <person name="Aimea M.C."/>
        </authorList>
    </citation>
    <scope>NUCLEOTIDE SEQUENCE [LARGE SCALE GENOMIC DNA]</scope>
    <source>
        <strain evidence="12 13">UBC 951</strain>
    </source>
</reference>
<dbReference type="GO" id="GO:0071949">
    <property type="term" value="F:FAD binding"/>
    <property type="evidence" value="ECO:0007669"/>
    <property type="project" value="InterPro"/>
</dbReference>
<dbReference type="PANTHER" id="PTHR46028">
    <property type="entry name" value="KYNURENINE 3-MONOOXYGENASE"/>
    <property type="match status" value="1"/>
</dbReference>
<dbReference type="Proteomes" id="UP000027361">
    <property type="component" value="Unassembled WGS sequence"/>
</dbReference>
<keyword evidence="5 9" id="KW-0521">NADP</keyword>
<comment type="catalytic activity">
    <reaction evidence="8 9">
        <text>L-kynurenine + NADPH + O2 + H(+) = 3-hydroxy-L-kynurenine + NADP(+) + H2O</text>
        <dbReference type="Rhea" id="RHEA:20545"/>
        <dbReference type="ChEBI" id="CHEBI:15377"/>
        <dbReference type="ChEBI" id="CHEBI:15378"/>
        <dbReference type="ChEBI" id="CHEBI:15379"/>
        <dbReference type="ChEBI" id="CHEBI:57783"/>
        <dbReference type="ChEBI" id="CHEBI:57959"/>
        <dbReference type="ChEBI" id="CHEBI:58125"/>
        <dbReference type="ChEBI" id="CHEBI:58349"/>
        <dbReference type="EC" id="1.14.13.9"/>
    </reaction>
</comment>
<evidence type="ECO:0000256" key="1">
    <source>
        <dbReference type="ARBA" id="ARBA00001974"/>
    </source>
</evidence>
<sequence length="509" mass="56505">MPLQVIVVGAGPVGCLAALGLAQRGCHVQVFDSRRDPRPPSATANNASTSINLAISTRGLTGLRSVRPWQHDLADIILSEAVPMCARMIHTLPTSLGASSSIKLLSQAYSTVGECINSVDRARLNNLLLDQAARHPLIDVFFEYKLLRADLEHALPQDEQVLKQCDVVIGCDGHHSKLRGEMVRFVPRMDFSQSYIDNGYVELSIPRRSDHPDAGVREHVPRYSRAGATKRMPDDDEFLLDPNHLHIWPRHDFMLIALPNRDGSFTCTLFAPFNQIDRADVQPRTMIDFFQRHFPDALPLISPAALVRDLSSRKPSNLGMVSINPYTYKDRAILLGDSAHAMVPFYGQGLNCGLEDVRVMLQYIDQMLPQEEDAVVAPTTAADMHAIRHALRTAFNAYSSHRRSDLVAISSLAIQNYNEMSSRVVSSAYIARMQLDGLLMRTLPKGWWRSLYSMVTFSNERYSAVVQRRDWQNDVVKTAVEVAAGLAAVGLSAGAWAAGRWLLKGSRPG</sequence>
<evidence type="ECO:0000313" key="13">
    <source>
        <dbReference type="Proteomes" id="UP000027361"/>
    </source>
</evidence>
<dbReference type="UniPathway" id="UPA00253">
    <property type="reaction ID" value="UER00328"/>
</dbReference>
<evidence type="ECO:0000313" key="12">
    <source>
        <dbReference type="EMBL" id="KDN48491.1"/>
    </source>
</evidence>
<dbReference type="OrthoDB" id="10053569at2759"/>
<evidence type="ECO:0000256" key="2">
    <source>
        <dbReference type="ARBA" id="ARBA00022630"/>
    </source>
</evidence>
<dbReference type="HOGENOM" id="CLU_023210_0_1_1"/>
<dbReference type="STRING" id="1037660.A0A066W439"/>
<evidence type="ECO:0000256" key="10">
    <source>
        <dbReference type="SAM" id="SignalP"/>
    </source>
</evidence>
<keyword evidence="10" id="KW-0732">Signal</keyword>
<name>A0A066W439_TILAU</name>
<feature type="domain" description="FAD-binding" evidence="11">
    <location>
        <begin position="4"/>
        <end position="180"/>
    </location>
</feature>
<comment type="function">
    <text evidence="9">Catalyzes the hydroxylation of L-kynurenine (L-Kyn) to form 3-hydroxy-L-kynurenine (L-3OHKyn). Required for synthesis of quinolinic acid.</text>
</comment>
<evidence type="ECO:0000256" key="5">
    <source>
        <dbReference type="ARBA" id="ARBA00022857"/>
    </source>
</evidence>
<dbReference type="GO" id="GO:0006569">
    <property type="term" value="P:L-tryptophan catabolic process"/>
    <property type="evidence" value="ECO:0007669"/>
    <property type="project" value="UniProtKB-UniRule"/>
</dbReference>
<dbReference type="EMBL" id="JMSN01000024">
    <property type="protein sequence ID" value="KDN48491.1"/>
    <property type="molecule type" value="Genomic_DNA"/>
</dbReference>
<dbReference type="PANTHER" id="PTHR46028:SF2">
    <property type="entry name" value="KYNURENINE 3-MONOOXYGENASE"/>
    <property type="match status" value="1"/>
</dbReference>
<proteinExistence type="inferred from homology"/>
<keyword evidence="3 9" id="KW-0662">Pyridine nucleotide biosynthesis</keyword>
<keyword evidence="4 9" id="KW-0274">FAD</keyword>
<comment type="pathway">
    <text evidence="9">Cofactor biosynthesis; NAD(+) biosynthesis; quinolinate from L-kynurenine: step 1/3.</text>
</comment>
<dbReference type="Gene3D" id="3.50.50.60">
    <property type="entry name" value="FAD/NAD(P)-binding domain"/>
    <property type="match status" value="1"/>
</dbReference>
<comment type="caution">
    <text evidence="12">The sequence shown here is derived from an EMBL/GenBank/DDBJ whole genome shotgun (WGS) entry which is preliminary data.</text>
</comment>
<organism evidence="12 13">
    <name type="scientific">Tilletiaria anomala (strain ATCC 24038 / CBS 436.72 / UBC 951)</name>
    <dbReference type="NCBI Taxonomy" id="1037660"/>
    <lineage>
        <taxon>Eukaryota</taxon>
        <taxon>Fungi</taxon>
        <taxon>Dikarya</taxon>
        <taxon>Basidiomycota</taxon>
        <taxon>Ustilaginomycotina</taxon>
        <taxon>Exobasidiomycetes</taxon>
        <taxon>Georgefischeriales</taxon>
        <taxon>Tilletiariaceae</taxon>
        <taxon>Tilletiaria</taxon>
    </lineage>
</organism>
<evidence type="ECO:0000259" key="11">
    <source>
        <dbReference type="Pfam" id="PF01494"/>
    </source>
</evidence>
<accession>A0A066W439</accession>
<dbReference type="OMA" id="REFMFIA"/>
<keyword evidence="6 9" id="KW-0560">Oxidoreductase</keyword>
<gene>
    <name evidence="9" type="primary">BNA4</name>
    <name evidence="12" type="ORF">K437DRAFT_222572</name>
</gene>
<keyword evidence="2 9" id="KW-0285">Flavoprotein</keyword>
<evidence type="ECO:0000256" key="8">
    <source>
        <dbReference type="ARBA" id="ARBA00047818"/>
    </source>
</evidence>
<keyword evidence="9" id="KW-0496">Mitochondrion</keyword>
<dbReference type="AlphaFoldDB" id="A0A066W439"/>
<dbReference type="HAMAP" id="MF_01971">
    <property type="entry name" value="Kynurenine_monooxygenase"/>
    <property type="match status" value="1"/>
</dbReference>
<evidence type="ECO:0000256" key="9">
    <source>
        <dbReference type="HAMAP-Rule" id="MF_03018"/>
    </source>
</evidence>
<dbReference type="GO" id="GO:0005741">
    <property type="term" value="C:mitochondrial outer membrane"/>
    <property type="evidence" value="ECO:0007669"/>
    <property type="project" value="UniProtKB-SubCell"/>
</dbReference>
<dbReference type="Pfam" id="PF01494">
    <property type="entry name" value="FAD_binding_3"/>
    <property type="match status" value="2"/>
</dbReference>
<dbReference type="RefSeq" id="XP_013244147.1">
    <property type="nucleotide sequence ID" value="XM_013388693.1"/>
</dbReference>
<dbReference type="SUPFAM" id="SSF51905">
    <property type="entry name" value="FAD/NAD(P)-binding domain"/>
    <property type="match status" value="1"/>
</dbReference>
<evidence type="ECO:0000256" key="3">
    <source>
        <dbReference type="ARBA" id="ARBA00022642"/>
    </source>
</evidence>
<dbReference type="GO" id="GO:0034354">
    <property type="term" value="P:'de novo' NAD+ biosynthetic process from L-tryptophan"/>
    <property type="evidence" value="ECO:0007669"/>
    <property type="project" value="UniProtKB-UniRule"/>
</dbReference>
<dbReference type="GO" id="GO:0070189">
    <property type="term" value="P:kynurenine metabolic process"/>
    <property type="evidence" value="ECO:0007669"/>
    <property type="project" value="TreeGrafter"/>
</dbReference>
<dbReference type="InterPro" id="IPR036188">
    <property type="entry name" value="FAD/NAD-bd_sf"/>
</dbReference>
<comment type="cofactor">
    <cofactor evidence="1 9">
        <name>FAD</name>
        <dbReference type="ChEBI" id="CHEBI:57692"/>
    </cofactor>
</comment>
<dbReference type="EC" id="1.14.13.9" evidence="9"/>
<feature type="signal peptide" evidence="10">
    <location>
        <begin position="1"/>
        <end position="17"/>
    </location>
</feature>
<feature type="chain" id="PRO_5001628667" description="Kynurenine 3-monooxygenase" evidence="10">
    <location>
        <begin position="18"/>
        <end position="509"/>
    </location>
</feature>
<dbReference type="GO" id="GO:0043420">
    <property type="term" value="P:anthranilate metabolic process"/>
    <property type="evidence" value="ECO:0007669"/>
    <property type="project" value="UniProtKB-UniRule"/>
</dbReference>
<dbReference type="GeneID" id="25262384"/>
<dbReference type="GO" id="GO:0004502">
    <property type="term" value="F:kynurenine 3-monooxygenase activity"/>
    <property type="evidence" value="ECO:0007669"/>
    <property type="project" value="UniProtKB-UniRule"/>
</dbReference>
<comment type="similarity">
    <text evidence="9">Belongs to the aromatic-ring hydroxylase family. KMO subfamily.</text>
</comment>